<dbReference type="EMBL" id="OX596110">
    <property type="protein sequence ID" value="CAN0346917.1"/>
    <property type="molecule type" value="Genomic_DNA"/>
</dbReference>
<sequence>MRTHSPFSALLAYSSPCAHSLKAGALLAWPMTVSLSLAQAPARLICQTLGSWRACHRGPVPGAQPRGSSTRMCAPSGVGSVRPRPRWDKVEAVGALLPQARAALPRSPVLSGLARPPRPAQVPGALRAGPASTPSIKLQPCTGALLPQKPEDSPASPLGTRVPSGGPGPGGDTSAKRPTGGAPGLMLGPPEHRSASVLCPCPPLHAAPSPPVRPWGSVRSQLGTLFPVPGRGPYENRTAPPSAAPLAQTRSLCSGLLPPRQSARPPPGVQLGLVVGLLHMPIGFRGYKRKPQSVQDNQIRETPLARATWRALLIHVPALPAGTSEPLRSRPSTRWPWFVSPWQVTQLLHQEPQRGDGRKGGGSSGRGAAGAGGGGRGGGSRRGPGGHSEGQEQKAKAGAAARGGDRAHARWLSPAPGHSEALIP</sequence>
<organism evidence="1 2">
    <name type="scientific">Rangifer tarandus platyrhynchus</name>
    <name type="common">Svalbard reindeer</name>
    <dbReference type="NCBI Taxonomy" id="3082113"/>
    <lineage>
        <taxon>Eukaryota</taxon>
        <taxon>Metazoa</taxon>
        <taxon>Chordata</taxon>
        <taxon>Craniata</taxon>
        <taxon>Vertebrata</taxon>
        <taxon>Euteleostomi</taxon>
        <taxon>Mammalia</taxon>
        <taxon>Eutheria</taxon>
        <taxon>Laurasiatheria</taxon>
        <taxon>Artiodactyla</taxon>
        <taxon>Ruminantia</taxon>
        <taxon>Pecora</taxon>
        <taxon>Cervidae</taxon>
        <taxon>Odocoileinae</taxon>
        <taxon>Rangifer</taxon>
    </lineage>
</organism>
<reference evidence="1" key="1">
    <citation type="submission" date="2023-05" db="EMBL/GenBank/DDBJ databases">
        <authorList>
            <consortium name="ELIXIR-Norway"/>
        </authorList>
    </citation>
    <scope>NUCLEOTIDE SEQUENCE</scope>
</reference>
<evidence type="ECO:0000313" key="2">
    <source>
        <dbReference type="Proteomes" id="UP001162501"/>
    </source>
</evidence>
<dbReference type="Proteomes" id="UP001162501">
    <property type="component" value="Chromosome 26"/>
</dbReference>
<protein>
    <submittedName>
        <fullName evidence="1">Uncharacterized protein</fullName>
    </submittedName>
</protein>
<name>A0AC59ZBA3_RANTA</name>
<evidence type="ECO:0000313" key="1">
    <source>
        <dbReference type="EMBL" id="CAN0346917.1"/>
    </source>
</evidence>
<gene>
    <name evidence="1" type="ORF">MRATA1EN22A_LOCUS16172</name>
</gene>
<reference evidence="1" key="2">
    <citation type="submission" date="2025-03" db="EMBL/GenBank/DDBJ databases">
        <authorList>
            <consortium name="ELIXIR-Norway"/>
            <consortium name="Elixir Norway"/>
        </authorList>
    </citation>
    <scope>NUCLEOTIDE SEQUENCE</scope>
</reference>
<accession>A0AC59ZBA3</accession>
<proteinExistence type="predicted"/>